<reference evidence="2" key="1">
    <citation type="journal article" date="2022" name="Mol. Ecol. Resour.">
        <title>The genomes of chicory, endive, great burdock and yacon provide insights into Asteraceae palaeo-polyploidization history and plant inulin production.</title>
        <authorList>
            <person name="Fan W."/>
            <person name="Wang S."/>
            <person name="Wang H."/>
            <person name="Wang A."/>
            <person name="Jiang F."/>
            <person name="Liu H."/>
            <person name="Zhao H."/>
            <person name="Xu D."/>
            <person name="Zhang Y."/>
        </authorList>
    </citation>
    <scope>NUCLEOTIDE SEQUENCE [LARGE SCALE GENOMIC DNA]</scope>
    <source>
        <strain evidence="2">cv. Niubang</strain>
    </source>
</reference>
<evidence type="ECO:0000313" key="2">
    <source>
        <dbReference type="Proteomes" id="UP001055879"/>
    </source>
</evidence>
<protein>
    <submittedName>
        <fullName evidence="1">Uncharacterized protein</fullName>
    </submittedName>
</protein>
<organism evidence="1 2">
    <name type="scientific">Arctium lappa</name>
    <name type="common">Greater burdock</name>
    <name type="synonym">Lappa major</name>
    <dbReference type="NCBI Taxonomy" id="4217"/>
    <lineage>
        <taxon>Eukaryota</taxon>
        <taxon>Viridiplantae</taxon>
        <taxon>Streptophyta</taxon>
        <taxon>Embryophyta</taxon>
        <taxon>Tracheophyta</taxon>
        <taxon>Spermatophyta</taxon>
        <taxon>Magnoliopsida</taxon>
        <taxon>eudicotyledons</taxon>
        <taxon>Gunneridae</taxon>
        <taxon>Pentapetalae</taxon>
        <taxon>asterids</taxon>
        <taxon>campanulids</taxon>
        <taxon>Asterales</taxon>
        <taxon>Asteraceae</taxon>
        <taxon>Carduoideae</taxon>
        <taxon>Cardueae</taxon>
        <taxon>Arctiinae</taxon>
        <taxon>Arctium</taxon>
    </lineage>
</organism>
<reference evidence="1 2" key="2">
    <citation type="journal article" date="2022" name="Mol. Ecol. Resour.">
        <title>The genomes of chicory, endive, great burdock and yacon provide insights into Asteraceae paleo-polyploidization history and plant inulin production.</title>
        <authorList>
            <person name="Fan W."/>
            <person name="Wang S."/>
            <person name="Wang H."/>
            <person name="Wang A."/>
            <person name="Jiang F."/>
            <person name="Liu H."/>
            <person name="Zhao H."/>
            <person name="Xu D."/>
            <person name="Zhang Y."/>
        </authorList>
    </citation>
    <scope>NUCLEOTIDE SEQUENCE [LARGE SCALE GENOMIC DNA]</scope>
    <source>
        <strain evidence="2">cv. Niubang</strain>
    </source>
</reference>
<comment type="caution">
    <text evidence="1">The sequence shown here is derived from an EMBL/GenBank/DDBJ whole genome shotgun (WGS) entry which is preliminary data.</text>
</comment>
<name>A0ACB8XN56_ARCLA</name>
<proteinExistence type="predicted"/>
<sequence>MNPDYETDDTEEYFNKEHGEHKKPKYSGVSRKNTSSLRKRAEFSNDVGGRSWKKEQPEPKATGRINMAKDSHGSSSLVRPKNPVECNGLTISNRNHQTTGSSQLLNPASETATSSYSMRNTPALTDSEMDKVWHYRDPSGKVQGPFCMIQLQKWSTTGYFPVDMRIWTNREDESLLLNDVLKEQSQNARLSENKTTADKVGIRIEGLTVRTTNLLSTEKLSDNNGSLGQSSVQNSTTNGNILNGNPSSFAKSNDSTGQFNTLELASPTPVENNADIKRVSSIFDISDASLVDLPSPTPKKTISHEEEKVQNGGDKEQPIMPSSEILVQDARNFTLNQDVGGAQLPKAADEWSGYSPTQVKREEWSSGGVSVSALQGEGDHVATTTSNIEQIIHSSSPPSLQPAYSYMPPWNGVRETIEFSTLAEESVSDLLAEVDAMESQNGFPSPTSRRNSFVEDLFNGSFEEFSPTPDQGARSDGFSSRRPDIQLPYQTAAAATTTTTTVASTAATDEHSEVTSQGNNGNVFDFVKNSPGLQPSFICPETKSENTPFKWPEMPPETVSKDIQAGCHSSEFQPPLHNVNNSAKDHKERESGQPINTKPKDASPEFVPQLSQRTEPEDRTDHTRSGGGMAVGGRKAGDGGGAENEQDGSFIHIAAAGPPPLRPLPPSLDKVYPQRVGSEAMQGNMNNFGRPYQEMTTRGGNPHLNAGRGVNIGWDPHQRLYDGERHNNNSPRERSYKGRQLSFGGVGGGGYSRPLPPKGQRVCKFYESGRCKKGASCNYWHPLP</sequence>
<dbReference type="EMBL" id="CM042062">
    <property type="protein sequence ID" value="KAI3669508.1"/>
    <property type="molecule type" value="Genomic_DNA"/>
</dbReference>
<evidence type="ECO:0000313" key="1">
    <source>
        <dbReference type="EMBL" id="KAI3669508.1"/>
    </source>
</evidence>
<gene>
    <name evidence="1" type="ORF">L6452_40744</name>
</gene>
<accession>A0ACB8XN56</accession>
<keyword evidence="2" id="KW-1185">Reference proteome</keyword>
<dbReference type="Proteomes" id="UP001055879">
    <property type="component" value="Linkage Group LG16"/>
</dbReference>